<dbReference type="SUPFAM" id="SSF48371">
    <property type="entry name" value="ARM repeat"/>
    <property type="match status" value="1"/>
</dbReference>
<evidence type="ECO:0000313" key="6">
    <source>
        <dbReference type="Proteomes" id="UP001301769"/>
    </source>
</evidence>
<feature type="region of interest" description="Disordered" evidence="4">
    <location>
        <begin position="387"/>
        <end position="428"/>
    </location>
</feature>
<comment type="caution">
    <text evidence="5">The sequence shown here is derived from an EMBL/GenBank/DDBJ whole genome shotgun (WGS) entry which is preliminary data.</text>
</comment>
<dbReference type="GO" id="GO:0005737">
    <property type="term" value="C:cytoplasm"/>
    <property type="evidence" value="ECO:0007669"/>
    <property type="project" value="TreeGrafter"/>
</dbReference>
<reference evidence="5" key="1">
    <citation type="journal article" date="2023" name="Mol. Phylogenet. Evol.">
        <title>Genome-scale phylogeny and comparative genomics of the fungal order Sordariales.</title>
        <authorList>
            <person name="Hensen N."/>
            <person name="Bonometti L."/>
            <person name="Westerberg I."/>
            <person name="Brannstrom I.O."/>
            <person name="Guillou S."/>
            <person name="Cros-Aarteil S."/>
            <person name="Calhoun S."/>
            <person name="Haridas S."/>
            <person name="Kuo A."/>
            <person name="Mondo S."/>
            <person name="Pangilinan J."/>
            <person name="Riley R."/>
            <person name="LaButti K."/>
            <person name="Andreopoulos B."/>
            <person name="Lipzen A."/>
            <person name="Chen C."/>
            <person name="Yan M."/>
            <person name="Daum C."/>
            <person name="Ng V."/>
            <person name="Clum A."/>
            <person name="Steindorff A."/>
            <person name="Ohm R.A."/>
            <person name="Martin F."/>
            <person name="Silar P."/>
            <person name="Natvig D.O."/>
            <person name="Lalanne C."/>
            <person name="Gautier V."/>
            <person name="Ament-Velasquez S.L."/>
            <person name="Kruys A."/>
            <person name="Hutchinson M.I."/>
            <person name="Powell A.J."/>
            <person name="Barry K."/>
            <person name="Miller A.N."/>
            <person name="Grigoriev I.V."/>
            <person name="Debuchy R."/>
            <person name="Gladieux P."/>
            <person name="Hiltunen Thoren M."/>
            <person name="Johannesson H."/>
        </authorList>
    </citation>
    <scope>NUCLEOTIDE SEQUENCE</scope>
    <source>
        <strain evidence="5">PSN293</strain>
    </source>
</reference>
<evidence type="ECO:0000256" key="4">
    <source>
        <dbReference type="SAM" id="MobiDB-lite"/>
    </source>
</evidence>
<dbReference type="InterPro" id="IPR019318">
    <property type="entry name" value="Gua_nucleotide_exch_fac_Ric8"/>
</dbReference>
<reference evidence="5" key="2">
    <citation type="submission" date="2023-05" db="EMBL/GenBank/DDBJ databases">
        <authorList>
            <consortium name="Lawrence Berkeley National Laboratory"/>
            <person name="Steindorff A."/>
            <person name="Hensen N."/>
            <person name="Bonometti L."/>
            <person name="Westerberg I."/>
            <person name="Brannstrom I.O."/>
            <person name="Guillou S."/>
            <person name="Cros-Aarteil S."/>
            <person name="Calhoun S."/>
            <person name="Haridas S."/>
            <person name="Kuo A."/>
            <person name="Mondo S."/>
            <person name="Pangilinan J."/>
            <person name="Riley R."/>
            <person name="Labutti K."/>
            <person name="Andreopoulos B."/>
            <person name="Lipzen A."/>
            <person name="Chen C."/>
            <person name="Yanf M."/>
            <person name="Daum C."/>
            <person name="Ng V."/>
            <person name="Clum A."/>
            <person name="Ohm R."/>
            <person name="Martin F."/>
            <person name="Silar P."/>
            <person name="Natvig D."/>
            <person name="Lalanne C."/>
            <person name="Gautier V."/>
            <person name="Ament-Velasquez S.L."/>
            <person name="Kruys A."/>
            <person name="Hutchinson M.I."/>
            <person name="Powell A.J."/>
            <person name="Barry K."/>
            <person name="Miller A.N."/>
            <person name="Grigoriev I.V."/>
            <person name="Debuchy R."/>
            <person name="Gladieux P."/>
            <person name="Thoren M.H."/>
            <person name="Johannesson H."/>
        </authorList>
    </citation>
    <scope>NUCLEOTIDE SEQUENCE</scope>
    <source>
        <strain evidence="5">PSN293</strain>
    </source>
</reference>
<keyword evidence="2" id="KW-0344">Guanine-nucleotide releasing factor</keyword>
<feature type="compositionally biased region" description="Low complexity" evidence="4">
    <location>
        <begin position="387"/>
        <end position="399"/>
    </location>
</feature>
<dbReference type="Pfam" id="PF10165">
    <property type="entry name" value="Ric8"/>
    <property type="match status" value="1"/>
</dbReference>
<feature type="compositionally biased region" description="Acidic residues" evidence="4">
    <location>
        <begin position="466"/>
        <end position="478"/>
    </location>
</feature>
<gene>
    <name evidence="5" type="ORF">QBC37DRAFT_2828</name>
</gene>
<dbReference type="GO" id="GO:0007186">
    <property type="term" value="P:G protein-coupled receptor signaling pathway"/>
    <property type="evidence" value="ECO:0007669"/>
    <property type="project" value="TreeGrafter"/>
</dbReference>
<evidence type="ECO:0000256" key="2">
    <source>
        <dbReference type="ARBA" id="ARBA00022658"/>
    </source>
</evidence>
<keyword evidence="6" id="KW-1185">Reference proteome</keyword>
<sequence length="486" mass="53980">MSQFQFGSQGLSGPAKLKAVTALVEKLTTDLTSVNLSSKERDSALEELKVFGRDPRYADPIFTKEGIETLTKHAFDSTSKTTSQNALRVICNAMLLKPEVRKILVDLGCESKACQKLRSDNWDDEFLLSRIIFLTTYGTNVDLPNLIEQHQLADSITQNLARHAARSSSSSTKEKADAMEGMALIETLKLVFNVTRFAGSHLDSFSPAIAHIVTLLVSLDIPERGPPLEGSFSPLINALMNLKLDTESAKASIFPSHEATILIDRLIHLLDLCMNSYKDTELEQLVTPLICVLSSLHEHAPEDAKTHLRSKLLPTEEDRKTVLGKGDTLPSRLLRNWTNPMAPEFRTALSHLYFDMSDKDAGKFIDNVGYGFASGFLFQNNIPIPEGSSSSASGEASSGKMRDVNPITGQFRDAEKAPDLPEMTDEEKEREAERLFVLFERLKKNGLISVENPVAQAMREGRFEELPDDYEEDSDDDEGKGKQKEK</sequence>
<evidence type="ECO:0000256" key="1">
    <source>
        <dbReference type="ARBA" id="ARBA00009049"/>
    </source>
</evidence>
<dbReference type="InterPro" id="IPR016024">
    <property type="entry name" value="ARM-type_fold"/>
</dbReference>
<organism evidence="5 6">
    <name type="scientific">Rhypophila decipiens</name>
    <dbReference type="NCBI Taxonomy" id="261697"/>
    <lineage>
        <taxon>Eukaryota</taxon>
        <taxon>Fungi</taxon>
        <taxon>Dikarya</taxon>
        <taxon>Ascomycota</taxon>
        <taxon>Pezizomycotina</taxon>
        <taxon>Sordariomycetes</taxon>
        <taxon>Sordariomycetidae</taxon>
        <taxon>Sordariales</taxon>
        <taxon>Naviculisporaceae</taxon>
        <taxon>Rhypophila</taxon>
    </lineage>
</organism>
<dbReference type="AlphaFoldDB" id="A0AAN6YKN7"/>
<keyword evidence="3" id="KW-0143">Chaperone</keyword>
<dbReference type="EMBL" id="MU858045">
    <property type="protein sequence ID" value="KAK4220168.1"/>
    <property type="molecule type" value="Genomic_DNA"/>
</dbReference>
<dbReference type="PANTHER" id="PTHR12425">
    <property type="entry name" value="SYNEMBRYN"/>
    <property type="match status" value="1"/>
</dbReference>
<protein>
    <submittedName>
        <fullName evidence="5">Guanine nucleotide exchange factor</fullName>
    </submittedName>
</protein>
<dbReference type="GO" id="GO:0001965">
    <property type="term" value="F:G-protein alpha-subunit binding"/>
    <property type="evidence" value="ECO:0007669"/>
    <property type="project" value="TreeGrafter"/>
</dbReference>
<accession>A0AAN6YKN7</accession>
<evidence type="ECO:0000256" key="3">
    <source>
        <dbReference type="ARBA" id="ARBA00023186"/>
    </source>
</evidence>
<feature type="region of interest" description="Disordered" evidence="4">
    <location>
        <begin position="453"/>
        <end position="486"/>
    </location>
</feature>
<dbReference type="PANTHER" id="PTHR12425:SF5">
    <property type="entry name" value="SYNEMBRYN"/>
    <property type="match status" value="1"/>
</dbReference>
<evidence type="ECO:0000313" key="5">
    <source>
        <dbReference type="EMBL" id="KAK4220168.1"/>
    </source>
</evidence>
<name>A0AAN6YKN7_9PEZI</name>
<dbReference type="GO" id="GO:0005085">
    <property type="term" value="F:guanyl-nucleotide exchange factor activity"/>
    <property type="evidence" value="ECO:0007669"/>
    <property type="project" value="UniProtKB-KW"/>
</dbReference>
<comment type="similarity">
    <text evidence="1">Belongs to the synembryn family.</text>
</comment>
<proteinExistence type="inferred from homology"/>
<dbReference type="Proteomes" id="UP001301769">
    <property type="component" value="Unassembled WGS sequence"/>
</dbReference>